<evidence type="ECO:0008006" key="7">
    <source>
        <dbReference type="Google" id="ProtNLM"/>
    </source>
</evidence>
<dbReference type="SUPFAM" id="SSF48371">
    <property type="entry name" value="ARM repeat"/>
    <property type="match status" value="1"/>
</dbReference>
<proteinExistence type="inferred from homology"/>
<evidence type="ECO:0000256" key="2">
    <source>
        <dbReference type="ARBA" id="ARBA00007991"/>
    </source>
</evidence>
<keyword evidence="6" id="KW-1185">Reference proteome</keyword>
<dbReference type="InterPro" id="IPR011989">
    <property type="entry name" value="ARM-like"/>
</dbReference>
<dbReference type="InParanoid" id="A0A024G3L9"/>
<dbReference type="AlphaFoldDB" id="A0A024G3L9"/>
<comment type="caution">
    <text evidence="5">The sequence shown here is derived from an EMBL/GenBank/DDBJ whole genome shotgun (WGS) entry which is preliminary data.</text>
</comment>
<dbReference type="PANTHER" id="PTHR12363:SF33">
    <property type="entry name" value="IMPORTIN-13"/>
    <property type="match status" value="1"/>
</dbReference>
<dbReference type="InterPro" id="IPR016024">
    <property type="entry name" value="ARM-type_fold"/>
</dbReference>
<dbReference type="OrthoDB" id="435593at2759"/>
<evidence type="ECO:0000256" key="1">
    <source>
        <dbReference type="ARBA" id="ARBA00004123"/>
    </source>
</evidence>
<dbReference type="EMBL" id="CAIX01000018">
    <property type="protein sequence ID" value="CCI41355.1"/>
    <property type="molecule type" value="Genomic_DNA"/>
</dbReference>
<evidence type="ECO:0000256" key="3">
    <source>
        <dbReference type="ARBA" id="ARBA00022448"/>
    </source>
</evidence>
<keyword evidence="4" id="KW-0539">Nucleus</keyword>
<name>A0A024G3L9_9STRA</name>
<comment type="similarity">
    <text evidence="2">Belongs to the importin beta family.</text>
</comment>
<protein>
    <recommendedName>
        <fullName evidence="7">Exportin-1/Importin-beta-like domain-containing protein</fullName>
    </recommendedName>
</protein>
<dbReference type="STRING" id="65357.A0A024G3L9"/>
<evidence type="ECO:0000313" key="6">
    <source>
        <dbReference type="Proteomes" id="UP000053237"/>
    </source>
</evidence>
<reference evidence="5 6" key="1">
    <citation type="submission" date="2012-05" db="EMBL/GenBank/DDBJ databases">
        <title>Recombination and specialization in a pathogen metapopulation.</title>
        <authorList>
            <person name="Gardiner A."/>
            <person name="Kemen E."/>
            <person name="Schultz-Larsen T."/>
            <person name="MacLean D."/>
            <person name="Van Oosterhout C."/>
            <person name="Jones J.D.G."/>
        </authorList>
    </citation>
    <scope>NUCLEOTIDE SEQUENCE [LARGE SCALE GENOMIC DNA]</scope>
    <source>
        <strain evidence="5 6">Ac Nc2</strain>
    </source>
</reference>
<dbReference type="GO" id="GO:0006606">
    <property type="term" value="P:protein import into nucleus"/>
    <property type="evidence" value="ECO:0007669"/>
    <property type="project" value="TreeGrafter"/>
</dbReference>
<evidence type="ECO:0000313" key="5">
    <source>
        <dbReference type="EMBL" id="CCI41355.1"/>
    </source>
</evidence>
<dbReference type="GO" id="GO:0005737">
    <property type="term" value="C:cytoplasm"/>
    <property type="evidence" value="ECO:0007669"/>
    <property type="project" value="TreeGrafter"/>
</dbReference>
<organism evidence="5 6">
    <name type="scientific">Albugo candida</name>
    <dbReference type="NCBI Taxonomy" id="65357"/>
    <lineage>
        <taxon>Eukaryota</taxon>
        <taxon>Sar</taxon>
        <taxon>Stramenopiles</taxon>
        <taxon>Oomycota</taxon>
        <taxon>Peronosporomycetes</taxon>
        <taxon>Albuginales</taxon>
        <taxon>Albuginaceae</taxon>
        <taxon>Albugo</taxon>
    </lineage>
</organism>
<dbReference type="PANTHER" id="PTHR12363">
    <property type="entry name" value="TRANSPORTIN 3 AND IMPORTIN 13"/>
    <property type="match status" value="1"/>
</dbReference>
<dbReference type="InterPro" id="IPR058537">
    <property type="entry name" value="TPR_TNPO3_IPO13_4th"/>
</dbReference>
<comment type="subcellular location">
    <subcellularLocation>
        <location evidence="1">Nucleus</location>
    </subcellularLocation>
</comment>
<dbReference type="Pfam" id="PF24139">
    <property type="entry name" value="TPR_TNPO3_IPO13_4th"/>
    <property type="match status" value="1"/>
</dbReference>
<dbReference type="Pfam" id="PF24138">
    <property type="entry name" value="TPR_TNPO3_IPO13_2nd"/>
    <property type="match status" value="1"/>
</dbReference>
<gene>
    <name evidence="5" type="ORF">BN9_021390</name>
</gene>
<accession>A0A024G3L9</accession>
<dbReference type="Proteomes" id="UP000053237">
    <property type="component" value="Unassembled WGS sequence"/>
</dbReference>
<keyword evidence="3" id="KW-0813">Transport</keyword>
<dbReference type="GO" id="GO:0005634">
    <property type="term" value="C:nucleus"/>
    <property type="evidence" value="ECO:0007669"/>
    <property type="project" value="UniProtKB-SubCell"/>
</dbReference>
<sequence>MASICSELLPQETLPTVLSALNVLFRPSKEQNTPQQRASADAYLRAFQHTPSAYLVAIELLTCYLPEQSDPTYSFNSDYAPAVFFAAQTIANKVRRQQPFPRELQWNFRLWLEHILKWMSVGFNQKARVPKMIQTQLILAFVACLLRLPQNELQSKESTDVNVFQFALCKLEKASFTLDTVARFLSIFIEEVNAIREHALRERFMRDTEAWVIPVLTHLLPQAMQSAIEEYGSDPTHSHEVQTCVLKALKSWIRYSRLDSSVLTRNPLIQALLPSFLPQEHLFNVSIDVAGELVDRYHDLQHDVPFIAWILPQILGLRTHFHDAMKEQDVDKALDLSRLFTETADCLIGLLLCVEEMRQCAILDLLLDCMDYAETEIVEFIIPFWIEFLGALHATDSQVKQTLITKYNSILLRLTNLCMINLQFQEEFPRLPFDKQQDFKQYRHDLGDIMRDCSTLAGVNSVLEHCMKGLDVFSLPVAQRKWQVIESRLFCIRSIARHVEDSPEALANPLLPFVFDQFDKIADHPAIRYTACLTISRYAAWLCQRPSTLTPQVQFLTQSIYNSAQDPSYKEWEVASAAATAVRSIASDAWSFLGQDILRFYLELDHHQVIHVANQVLILEGICIGLQSMYEPLTNANVHTVIEILKVIVTPTLERLYGLLQDHSNRNSTAVMDEFLRLICLYDYLDFKKQHDKLSNDPLVWLTEKVWPLFHQSLTLFAGNDELVERICRCYKRIVRSSEDQFVRFLPQMVENLVNFYRSIPKSSYLYVGSMIIKHYHHLIQDPSKESELNLLLAGMLFSFAELTAQAFGLLQQLQQCAEIVEEFFFLMERAVRCAPTIVISIHTQHPFAAVSDFPVTLIARLVEYAATALQVPHHNINKSALSFLEAILELFPNENGTPDTLQIGIGNVFVDQTSRYTLELCQFSGSAPCSRIKFIVHQLTRGLTIGSIASSRVDADYGSIAGALIYIAKWNGTAMREWLQEWMRQFLSGTSSNAIDLHSNSIHSTPNALLFITSEEFAEFERNLFSSENERAFRRAVRHFGKLCASRYSVNAEQDD</sequence>
<dbReference type="Gene3D" id="1.25.10.10">
    <property type="entry name" value="Leucine-rich Repeat Variant"/>
    <property type="match status" value="1"/>
</dbReference>
<dbReference type="InterPro" id="IPR051345">
    <property type="entry name" value="Importin_beta-like_NTR"/>
</dbReference>
<evidence type="ECO:0000256" key="4">
    <source>
        <dbReference type="ARBA" id="ARBA00023242"/>
    </source>
</evidence>
<dbReference type="InterPro" id="IPR057941">
    <property type="entry name" value="TPR_TNPO3_IPO13_2nd"/>
</dbReference>